<dbReference type="GO" id="GO:0051287">
    <property type="term" value="F:NAD binding"/>
    <property type="evidence" value="ECO:0007669"/>
    <property type="project" value="InterPro"/>
</dbReference>
<accession>A0A4Z0W2A4</accession>
<comment type="caution">
    <text evidence="7">The sequence shown here is derived from an EMBL/GenBank/DDBJ whole genome shotgun (WGS) entry which is preliminary data.</text>
</comment>
<evidence type="ECO:0000256" key="3">
    <source>
        <dbReference type="ARBA" id="ARBA00023027"/>
    </source>
</evidence>
<evidence type="ECO:0000256" key="4">
    <source>
        <dbReference type="RuleBase" id="RU003719"/>
    </source>
</evidence>
<feature type="domain" description="D-isomer specific 2-hydroxyacid dehydrogenase catalytic" evidence="5">
    <location>
        <begin position="22"/>
        <end position="331"/>
    </location>
</feature>
<dbReference type="InterPro" id="IPR050418">
    <property type="entry name" value="D-iso_2-hydroxyacid_DH_PdxB"/>
</dbReference>
<evidence type="ECO:0000256" key="1">
    <source>
        <dbReference type="ARBA" id="ARBA00005854"/>
    </source>
</evidence>
<evidence type="ECO:0000313" key="8">
    <source>
        <dbReference type="Proteomes" id="UP000297288"/>
    </source>
</evidence>
<keyword evidence="2 4" id="KW-0560">Oxidoreductase</keyword>
<feature type="domain" description="D-isomer specific 2-hydroxyacid dehydrogenase NAD-binding" evidence="6">
    <location>
        <begin position="113"/>
        <end position="299"/>
    </location>
</feature>
<dbReference type="PANTHER" id="PTHR43761:SF1">
    <property type="entry name" value="D-ISOMER SPECIFIC 2-HYDROXYACID DEHYDROGENASE CATALYTIC DOMAIN-CONTAINING PROTEIN-RELATED"/>
    <property type="match status" value="1"/>
</dbReference>
<dbReference type="InterPro" id="IPR036291">
    <property type="entry name" value="NAD(P)-bd_dom_sf"/>
</dbReference>
<dbReference type="SUPFAM" id="SSF52283">
    <property type="entry name" value="Formate/glycerate dehydrogenase catalytic domain-like"/>
    <property type="match status" value="1"/>
</dbReference>
<dbReference type="CDD" id="cd12165">
    <property type="entry name" value="2-Hacid_dh_6"/>
    <property type="match status" value="1"/>
</dbReference>
<reference evidence="7 8" key="1">
    <citation type="submission" date="2019-04" db="EMBL/GenBank/DDBJ databases">
        <title>Draft genome sequence data and analysis of a Fermenting Bacterium, Geotoga petraea strain HO-Geo1, isolated from heavy-oil petroleum reservoir in Russia.</title>
        <authorList>
            <person name="Grouzdev D.S."/>
            <person name="Semenova E.M."/>
            <person name="Sokolova D.S."/>
            <person name="Tourova T.P."/>
            <person name="Poltaraus A.B."/>
            <person name="Nazina T.N."/>
        </authorList>
    </citation>
    <scope>NUCLEOTIDE SEQUENCE [LARGE SCALE GENOMIC DNA]</scope>
    <source>
        <strain evidence="7 8">HO-Geo1</strain>
    </source>
</reference>
<organism evidence="7 8">
    <name type="scientific">Geotoga petraea</name>
    <dbReference type="NCBI Taxonomy" id="28234"/>
    <lineage>
        <taxon>Bacteria</taxon>
        <taxon>Thermotogati</taxon>
        <taxon>Thermotogota</taxon>
        <taxon>Thermotogae</taxon>
        <taxon>Petrotogales</taxon>
        <taxon>Petrotogaceae</taxon>
        <taxon>Geotoga</taxon>
    </lineage>
</organism>
<evidence type="ECO:0000256" key="2">
    <source>
        <dbReference type="ARBA" id="ARBA00023002"/>
    </source>
</evidence>
<dbReference type="AlphaFoldDB" id="A0A4Z0W2A4"/>
<dbReference type="SUPFAM" id="SSF51735">
    <property type="entry name" value="NAD(P)-binding Rossmann-fold domains"/>
    <property type="match status" value="1"/>
</dbReference>
<dbReference type="OrthoDB" id="9786364at2"/>
<keyword evidence="3" id="KW-0520">NAD</keyword>
<dbReference type="EMBL" id="SRME01000006">
    <property type="protein sequence ID" value="TGG87004.1"/>
    <property type="molecule type" value="Genomic_DNA"/>
</dbReference>
<evidence type="ECO:0000259" key="6">
    <source>
        <dbReference type="Pfam" id="PF02826"/>
    </source>
</evidence>
<dbReference type="Gene3D" id="3.40.50.720">
    <property type="entry name" value="NAD(P)-binding Rossmann-like Domain"/>
    <property type="match status" value="2"/>
</dbReference>
<dbReference type="Pfam" id="PF02826">
    <property type="entry name" value="2-Hacid_dh_C"/>
    <property type="match status" value="1"/>
</dbReference>
<dbReference type="PANTHER" id="PTHR43761">
    <property type="entry name" value="D-ISOMER SPECIFIC 2-HYDROXYACID DEHYDROGENASE FAMILY PROTEIN (AFU_ORTHOLOGUE AFUA_1G13630)"/>
    <property type="match status" value="1"/>
</dbReference>
<dbReference type="Proteomes" id="UP000297288">
    <property type="component" value="Unassembled WGS sequence"/>
</dbReference>
<dbReference type="InterPro" id="IPR006139">
    <property type="entry name" value="D-isomer_2_OHA_DH_cat_dom"/>
</dbReference>
<dbReference type="Pfam" id="PF00389">
    <property type="entry name" value="2-Hacid_dh"/>
    <property type="match status" value="1"/>
</dbReference>
<name>A0A4Z0W2A4_9BACT</name>
<protein>
    <submittedName>
        <fullName evidence="7">Hydroxyacid dehydrogenase</fullName>
    </submittedName>
</protein>
<dbReference type="GO" id="GO:0016616">
    <property type="term" value="F:oxidoreductase activity, acting on the CH-OH group of donors, NAD or NADP as acceptor"/>
    <property type="evidence" value="ECO:0007669"/>
    <property type="project" value="InterPro"/>
</dbReference>
<dbReference type="InterPro" id="IPR006140">
    <property type="entry name" value="D-isomer_DH_NAD-bd"/>
</dbReference>
<evidence type="ECO:0000259" key="5">
    <source>
        <dbReference type="Pfam" id="PF00389"/>
    </source>
</evidence>
<gene>
    <name evidence="7" type="ORF">E4650_09120</name>
</gene>
<comment type="similarity">
    <text evidence="1 4">Belongs to the D-isomer specific 2-hydroxyacid dehydrogenase family.</text>
</comment>
<proteinExistence type="inferred from homology"/>
<sequence length="336" mass="38612">MIINWRCFMKLLFDHMKTEYWDKKLKEIKDENEDLEILFFDSDEDKRKKLKEADGLIGGFLTEEEIDIAKNLKIIFVPFSGVNTLPSEKLLERDIIVANSKGNGKVVAERAVSLTMSLLGKIPHFHNDMKKGVWHGFSVGEKPHQSWESIIDKKVTILGTGSIGKSLAKYLKAFDCEITGYKNSYNGEKIENFDILTTDFEKAIEKAEIVYIALPLTNNTRDTINKDNINLFKNKYIVNVGRGPIVNEEALFIGIRDNILKGAAIDVWYDYPTKDAMYKLPSKYPIHLYENVILSPHVAGFNEKAIQYSVDWCIDNVRNYIQNGEPKNRVNMKLKY</sequence>
<evidence type="ECO:0000313" key="7">
    <source>
        <dbReference type="EMBL" id="TGG87004.1"/>
    </source>
</evidence>